<dbReference type="Gene3D" id="3.40.50.10190">
    <property type="entry name" value="BRCT domain"/>
    <property type="match status" value="2"/>
</dbReference>
<dbReference type="EMBL" id="JAPTSV010000010">
    <property type="protein sequence ID" value="KAJ1523669.1"/>
    <property type="molecule type" value="Genomic_DNA"/>
</dbReference>
<dbReference type="PROSITE" id="PS50172">
    <property type="entry name" value="BRCT"/>
    <property type="match status" value="2"/>
</dbReference>
<dbReference type="PANTHER" id="PTHR14625:SF3">
    <property type="entry name" value="MICROCEPHALIN"/>
    <property type="match status" value="1"/>
</dbReference>
<dbReference type="PANTHER" id="PTHR14625">
    <property type="entry name" value="MICROCEPHALIN"/>
    <property type="match status" value="1"/>
</dbReference>
<dbReference type="InterPro" id="IPR001357">
    <property type="entry name" value="BRCT_dom"/>
</dbReference>
<dbReference type="SUPFAM" id="SSF52113">
    <property type="entry name" value="BRCT domain"/>
    <property type="match status" value="2"/>
</dbReference>
<dbReference type="Pfam" id="PF00533">
    <property type="entry name" value="BRCT"/>
    <property type="match status" value="1"/>
</dbReference>
<feature type="domain" description="BRCT" evidence="1">
    <location>
        <begin position="127"/>
        <end position="186"/>
    </location>
</feature>
<keyword evidence="3" id="KW-1185">Reference proteome</keyword>
<organism evidence="2 3">
    <name type="scientific">Megalurothrips usitatus</name>
    <name type="common">bean blossom thrips</name>
    <dbReference type="NCBI Taxonomy" id="439358"/>
    <lineage>
        <taxon>Eukaryota</taxon>
        <taxon>Metazoa</taxon>
        <taxon>Ecdysozoa</taxon>
        <taxon>Arthropoda</taxon>
        <taxon>Hexapoda</taxon>
        <taxon>Insecta</taxon>
        <taxon>Pterygota</taxon>
        <taxon>Neoptera</taxon>
        <taxon>Paraneoptera</taxon>
        <taxon>Thysanoptera</taxon>
        <taxon>Terebrantia</taxon>
        <taxon>Thripoidea</taxon>
        <taxon>Thripidae</taxon>
        <taxon>Megalurothrips</taxon>
    </lineage>
</organism>
<dbReference type="AlphaFoldDB" id="A0AAV7XCA5"/>
<dbReference type="InterPro" id="IPR022047">
    <property type="entry name" value="Microcephalin-like"/>
</dbReference>
<name>A0AAV7XCA5_9NEOP</name>
<dbReference type="CDD" id="cd17736">
    <property type="entry name" value="BRCT_microcephalin_rpt2"/>
    <property type="match status" value="1"/>
</dbReference>
<comment type="caution">
    <text evidence="2">The sequence shown here is derived from an EMBL/GenBank/DDBJ whole genome shotgun (WGS) entry which is preliminary data.</text>
</comment>
<gene>
    <name evidence="2" type="ORF">ONE63_001509</name>
</gene>
<evidence type="ECO:0000259" key="1">
    <source>
        <dbReference type="PROSITE" id="PS50172"/>
    </source>
</evidence>
<dbReference type="SMART" id="SM00292">
    <property type="entry name" value="BRCT"/>
    <property type="match status" value="2"/>
</dbReference>
<dbReference type="InterPro" id="IPR036420">
    <property type="entry name" value="BRCT_dom_sf"/>
</dbReference>
<protein>
    <recommendedName>
        <fullName evidence="1">BRCT domain-containing protein</fullName>
    </recommendedName>
</protein>
<proteinExistence type="predicted"/>
<reference evidence="2" key="1">
    <citation type="submission" date="2022-12" db="EMBL/GenBank/DDBJ databases">
        <title>Chromosome-level genome assembly of the bean flower thrips Megalurothrips usitatus.</title>
        <authorList>
            <person name="Ma L."/>
            <person name="Liu Q."/>
            <person name="Li H."/>
            <person name="Cai W."/>
        </authorList>
    </citation>
    <scope>NUCLEOTIDE SEQUENCE</scope>
    <source>
        <strain evidence="2">Cailab_2022a</strain>
    </source>
</reference>
<feature type="domain" description="BRCT" evidence="1">
    <location>
        <begin position="204"/>
        <end position="286"/>
    </location>
</feature>
<evidence type="ECO:0000313" key="2">
    <source>
        <dbReference type="EMBL" id="KAJ1523669.1"/>
    </source>
</evidence>
<dbReference type="Proteomes" id="UP001075354">
    <property type="component" value="Chromosome 10"/>
</dbReference>
<sequence>MAQLASSSKAGGRVTPCRNKRKLMPLRSHNAGACSGPIVEDFDPQEKLMLSCPYEEKEPRKSRKVKSQTAVRKDIQVGKENRVPRAARTEPLGVTTRARRATEKKIVCTYMHRKDVEWVYNAAHKLGKCETENTVSAATTHVVCGEVKRTINFLYGIARGCWILTQDWIRESENAGHWLDEEQFEVMTFAAARQCRVARETLGVYNTIFNNGDSYYVARKTSPPYFELLKLMQLCGAKISSSAKRANVVVSSVAMNVLPGIVVVNEQWVLDSVVENMLQPKSKYFH</sequence>
<dbReference type="GO" id="GO:0000278">
    <property type="term" value="P:mitotic cell cycle"/>
    <property type="evidence" value="ECO:0007669"/>
    <property type="project" value="TreeGrafter"/>
</dbReference>
<evidence type="ECO:0000313" key="3">
    <source>
        <dbReference type="Proteomes" id="UP001075354"/>
    </source>
</evidence>
<dbReference type="CDD" id="cd17751">
    <property type="entry name" value="BRCT_microcephalin_rpt3"/>
    <property type="match status" value="1"/>
</dbReference>
<accession>A0AAV7XCA5</accession>